<dbReference type="PANTHER" id="PTHR11214:SF334">
    <property type="entry name" value="HEXOSYLTRANSFERASE"/>
    <property type="match status" value="1"/>
</dbReference>
<keyword evidence="5 11" id="KW-0812">Transmembrane</keyword>
<feature type="region of interest" description="Disordered" evidence="12">
    <location>
        <begin position="39"/>
        <end position="59"/>
    </location>
</feature>
<name>A0A0K8R6J1_IXORI</name>
<keyword evidence="9 11" id="KW-0472">Membrane</keyword>
<dbReference type="Pfam" id="PF01762">
    <property type="entry name" value="Galactosyl_T"/>
    <property type="match status" value="1"/>
</dbReference>
<evidence type="ECO:0000256" key="11">
    <source>
        <dbReference type="RuleBase" id="RU363063"/>
    </source>
</evidence>
<dbReference type="FunFam" id="3.90.550.50:FF:000001">
    <property type="entry name" value="Hexosyltransferase"/>
    <property type="match status" value="1"/>
</dbReference>
<dbReference type="EC" id="2.4.1.-" evidence="11"/>
<protein>
    <recommendedName>
        <fullName evidence="11">Hexosyltransferase</fullName>
        <ecNumber evidence="11">2.4.1.-</ecNumber>
    </recommendedName>
</protein>
<evidence type="ECO:0000256" key="5">
    <source>
        <dbReference type="ARBA" id="ARBA00022692"/>
    </source>
</evidence>
<evidence type="ECO:0000256" key="1">
    <source>
        <dbReference type="ARBA" id="ARBA00004323"/>
    </source>
</evidence>
<keyword evidence="10" id="KW-0325">Glycoprotein</keyword>
<proteinExistence type="evidence at transcript level"/>
<dbReference type="AlphaFoldDB" id="A0A0K8R6J1"/>
<sequence>MQTHRVPYLKMCLVIVSVLMFLWVIIAERKNRDCSKNLRDVEVGSPNHNKKKRRQEKIKITAPPDNHESHNIKDYVLYPPNLCMQKNSSTQLDYLIVIFSAPKNFDRRNAIRETWASEIKEKSNSRTAFLLAKTENGKVQHAIESEAYLHADIIQGTHIDHYRNLTLKAKMMMRWVLKHCPKVSFLIKCDDDTFVNVENLLKVMKNKRTDAIYGHLYANKRPYREPSSKWYVSKEEYNGIEYPPFVAGAFYVLGGSILRRLYDASEQEPFFWLEDVFLTGFVAEKAGVNRTHESSITDEQFSPVCLALKKAASHNIRAQAMRLFWYQIHYSMIKCL</sequence>
<reference evidence="13" key="1">
    <citation type="submission" date="2012-12" db="EMBL/GenBank/DDBJ databases">
        <title>Identification and characterization of a phenylalanine ammonia-lyase gene family in Isatis indigotica Fort.</title>
        <authorList>
            <person name="Liu Q."/>
            <person name="Chen J."/>
            <person name="Zhou X."/>
            <person name="Di P."/>
            <person name="Xiao Y."/>
            <person name="Xuan H."/>
            <person name="Zhang L."/>
            <person name="Chen W."/>
        </authorList>
    </citation>
    <scope>NUCLEOTIDE SEQUENCE</scope>
    <source>
        <tissue evidence="13">Salivary gland</tissue>
    </source>
</reference>
<evidence type="ECO:0000256" key="4">
    <source>
        <dbReference type="ARBA" id="ARBA00022679"/>
    </source>
</evidence>
<accession>A0A0K8R6J1</accession>
<comment type="subcellular location">
    <subcellularLocation>
        <location evidence="1 11">Golgi apparatus membrane</location>
        <topology evidence="1 11">Single-pass type II membrane protein</topology>
    </subcellularLocation>
</comment>
<evidence type="ECO:0000313" key="13">
    <source>
        <dbReference type="EMBL" id="JAA66493.1"/>
    </source>
</evidence>
<evidence type="ECO:0000256" key="8">
    <source>
        <dbReference type="ARBA" id="ARBA00023034"/>
    </source>
</evidence>
<evidence type="ECO:0000256" key="12">
    <source>
        <dbReference type="SAM" id="MobiDB-lite"/>
    </source>
</evidence>
<keyword evidence="8 11" id="KW-0333">Golgi apparatus</keyword>
<evidence type="ECO:0000256" key="7">
    <source>
        <dbReference type="ARBA" id="ARBA00022989"/>
    </source>
</evidence>
<dbReference type="GO" id="GO:0006493">
    <property type="term" value="P:protein O-linked glycosylation"/>
    <property type="evidence" value="ECO:0007669"/>
    <property type="project" value="TreeGrafter"/>
</dbReference>
<keyword evidence="4 13" id="KW-0808">Transferase</keyword>
<evidence type="ECO:0000256" key="10">
    <source>
        <dbReference type="ARBA" id="ARBA00023180"/>
    </source>
</evidence>
<dbReference type="InterPro" id="IPR002659">
    <property type="entry name" value="Glyco_trans_31"/>
</dbReference>
<dbReference type="PANTHER" id="PTHR11214">
    <property type="entry name" value="BETA-1,3-N-ACETYLGLUCOSAMINYLTRANSFERASE"/>
    <property type="match status" value="1"/>
</dbReference>
<dbReference type="EMBL" id="GADI01007315">
    <property type="protein sequence ID" value="JAA66493.1"/>
    <property type="molecule type" value="mRNA"/>
</dbReference>
<dbReference type="Gene3D" id="3.90.550.50">
    <property type="match status" value="1"/>
</dbReference>
<dbReference type="GO" id="GO:0000139">
    <property type="term" value="C:Golgi membrane"/>
    <property type="evidence" value="ECO:0007669"/>
    <property type="project" value="UniProtKB-SubCell"/>
</dbReference>
<evidence type="ECO:0000256" key="2">
    <source>
        <dbReference type="ARBA" id="ARBA00008661"/>
    </source>
</evidence>
<evidence type="ECO:0000256" key="3">
    <source>
        <dbReference type="ARBA" id="ARBA00022676"/>
    </source>
</evidence>
<organism evidence="13">
    <name type="scientific">Ixodes ricinus</name>
    <name type="common">Common tick</name>
    <name type="synonym">Acarus ricinus</name>
    <dbReference type="NCBI Taxonomy" id="34613"/>
    <lineage>
        <taxon>Eukaryota</taxon>
        <taxon>Metazoa</taxon>
        <taxon>Ecdysozoa</taxon>
        <taxon>Arthropoda</taxon>
        <taxon>Chelicerata</taxon>
        <taxon>Arachnida</taxon>
        <taxon>Acari</taxon>
        <taxon>Parasitiformes</taxon>
        <taxon>Ixodida</taxon>
        <taxon>Ixodoidea</taxon>
        <taxon>Ixodidae</taxon>
        <taxon>Ixodinae</taxon>
        <taxon>Ixodes</taxon>
    </lineage>
</organism>
<keyword evidence="3 11" id="KW-0328">Glycosyltransferase</keyword>
<dbReference type="GO" id="GO:0016758">
    <property type="term" value="F:hexosyltransferase activity"/>
    <property type="evidence" value="ECO:0007669"/>
    <property type="project" value="InterPro"/>
</dbReference>
<evidence type="ECO:0000256" key="9">
    <source>
        <dbReference type="ARBA" id="ARBA00023136"/>
    </source>
</evidence>
<keyword evidence="6 11" id="KW-0735">Signal-anchor</keyword>
<feature type="transmembrane region" description="Helical" evidence="11">
    <location>
        <begin position="6"/>
        <end position="26"/>
    </location>
</feature>
<keyword evidence="7 11" id="KW-1133">Transmembrane helix</keyword>
<evidence type="ECO:0000256" key="6">
    <source>
        <dbReference type="ARBA" id="ARBA00022968"/>
    </source>
</evidence>
<comment type="similarity">
    <text evidence="2 11">Belongs to the glycosyltransferase 31 family.</text>
</comment>